<protein>
    <submittedName>
        <fullName evidence="1">Uncharacterized protein</fullName>
    </submittedName>
</protein>
<dbReference type="Proteomes" id="UP000198211">
    <property type="component" value="Unassembled WGS sequence"/>
</dbReference>
<dbReference type="EMBL" id="NBNE01014516">
    <property type="protein sequence ID" value="OWY94354.1"/>
    <property type="molecule type" value="Genomic_DNA"/>
</dbReference>
<name>A0A225UMK1_9STRA</name>
<organism evidence="1 2">
    <name type="scientific">Phytophthora megakarya</name>
    <dbReference type="NCBI Taxonomy" id="4795"/>
    <lineage>
        <taxon>Eukaryota</taxon>
        <taxon>Sar</taxon>
        <taxon>Stramenopiles</taxon>
        <taxon>Oomycota</taxon>
        <taxon>Peronosporomycetes</taxon>
        <taxon>Peronosporales</taxon>
        <taxon>Peronosporaceae</taxon>
        <taxon>Phytophthora</taxon>
    </lineage>
</organism>
<dbReference type="AlphaFoldDB" id="A0A225UMK1"/>
<proteinExistence type="predicted"/>
<gene>
    <name evidence="1" type="ORF">PHMEG_00035941</name>
</gene>
<sequence>MQSKQLSEKIIDVLSLQPSTTYRLGMKWLASFHSALRTGKLEDFTGHELADTSGFPNLSRVSSVGDITASQLSFADLVQNTQSETEPPVTYAEEESWGTGTQCESTDCVCVAAKEEGFGETG</sequence>
<keyword evidence="2" id="KW-1185">Reference proteome</keyword>
<comment type="caution">
    <text evidence="1">The sequence shown here is derived from an EMBL/GenBank/DDBJ whole genome shotgun (WGS) entry which is preliminary data.</text>
</comment>
<reference evidence="2" key="1">
    <citation type="submission" date="2017-03" db="EMBL/GenBank/DDBJ databases">
        <title>Phytopthora megakarya and P. palmivora, two closely related causual agents of cacao black pod achieved similar genome size and gene model numbers by different mechanisms.</title>
        <authorList>
            <person name="Ali S."/>
            <person name="Shao J."/>
            <person name="Larry D.J."/>
            <person name="Kronmiller B."/>
            <person name="Shen D."/>
            <person name="Strem M.D."/>
            <person name="Melnick R.L."/>
            <person name="Guiltinan M.J."/>
            <person name="Tyler B.M."/>
            <person name="Meinhardt L.W."/>
            <person name="Bailey B.A."/>
        </authorList>
    </citation>
    <scope>NUCLEOTIDE SEQUENCE [LARGE SCALE GENOMIC DNA]</scope>
    <source>
        <strain evidence="2">zdho120</strain>
    </source>
</reference>
<evidence type="ECO:0000313" key="1">
    <source>
        <dbReference type="EMBL" id="OWY94354.1"/>
    </source>
</evidence>
<evidence type="ECO:0000313" key="2">
    <source>
        <dbReference type="Proteomes" id="UP000198211"/>
    </source>
</evidence>
<accession>A0A225UMK1</accession>